<dbReference type="PANTHER" id="PTHR30435:SF19">
    <property type="entry name" value="FLAGELLAR BASAL-BODY ROD PROTEIN FLGG"/>
    <property type="match status" value="1"/>
</dbReference>
<protein>
    <submittedName>
        <fullName evidence="9">Flagellar basal-body rod protein FlgF</fullName>
    </submittedName>
</protein>
<keyword evidence="9" id="KW-0969">Cilium</keyword>
<dbReference type="Pfam" id="PF06429">
    <property type="entry name" value="Flg_bbr_C"/>
    <property type="match status" value="1"/>
</dbReference>
<dbReference type="InterPro" id="IPR037925">
    <property type="entry name" value="FlgE/F/G-like"/>
</dbReference>
<comment type="subcellular location">
    <subcellularLocation>
        <location evidence="1 4">Bacterial flagellum basal body</location>
    </subcellularLocation>
</comment>
<proteinExistence type="inferred from homology"/>
<comment type="caution">
    <text evidence="9">The sequence shown here is derived from an EMBL/GenBank/DDBJ whole genome shotgun (WGS) entry which is preliminary data.</text>
</comment>
<gene>
    <name evidence="9" type="ORF">RISK_004877</name>
</gene>
<comment type="similarity">
    <text evidence="2 4">Belongs to the flagella basal body rod proteins family.</text>
</comment>
<dbReference type="InterPro" id="IPR010930">
    <property type="entry name" value="Flg_bb/hook_C_dom"/>
</dbReference>
<dbReference type="STRING" id="595434.RISK_004877"/>
<evidence type="ECO:0000313" key="9">
    <source>
        <dbReference type="EMBL" id="KLU03111.1"/>
    </source>
</evidence>
<organism evidence="9 10">
    <name type="scientific">Rhodopirellula islandica</name>
    <dbReference type="NCBI Taxonomy" id="595434"/>
    <lineage>
        <taxon>Bacteria</taxon>
        <taxon>Pseudomonadati</taxon>
        <taxon>Planctomycetota</taxon>
        <taxon>Planctomycetia</taxon>
        <taxon>Pirellulales</taxon>
        <taxon>Pirellulaceae</taxon>
        <taxon>Rhodopirellula</taxon>
    </lineage>
</organism>
<dbReference type="RefSeq" id="WP_047816028.1">
    <property type="nucleotide sequence ID" value="NZ_LECT01000041.1"/>
</dbReference>
<feature type="domain" description="Flagellar hook protein FlgE/F/G-like D1" evidence="8">
    <location>
        <begin position="121"/>
        <end position="178"/>
    </location>
</feature>
<dbReference type="NCBIfam" id="TIGR03506">
    <property type="entry name" value="FlgEFG_subfam"/>
    <property type="match status" value="1"/>
</dbReference>
<feature type="domain" description="Flagellar basal body rod protein N-terminal" evidence="6">
    <location>
        <begin position="33"/>
        <end position="58"/>
    </location>
</feature>
<evidence type="ECO:0000256" key="5">
    <source>
        <dbReference type="SAM" id="MobiDB-lite"/>
    </source>
</evidence>
<dbReference type="InterPro" id="IPR001444">
    <property type="entry name" value="Flag_bb_rod_N"/>
</dbReference>
<dbReference type="Proteomes" id="UP000036367">
    <property type="component" value="Unassembled WGS sequence"/>
</dbReference>
<dbReference type="EMBL" id="LECT01000041">
    <property type="protein sequence ID" value="KLU03111.1"/>
    <property type="molecule type" value="Genomic_DNA"/>
</dbReference>
<evidence type="ECO:0000313" key="10">
    <source>
        <dbReference type="Proteomes" id="UP000036367"/>
    </source>
</evidence>
<sequence length="273" mass="28904">MRTPKGTSSGSAEAESRDPSERSMPYGVYLSAAGAQAQNHRLQQISHNLANVDTPGFKPSETILQARFSELIEEGMVSPGLGGADDIGGGVTIQPEQTQFSVGAIRTTGRETDFALHDKKSFFVLQRGDEQLLTRAGDFLFDSTGTLVNSGGDAVVGKDGRPIQIDPRLPLNVGPEGTFTQAGETQQLMLAQPASYGDLANIGGNLFRPLAGFNLAADSDRNVVAGSLEQSAVSPTGTMMEMIETSRAYEANIQMIKNQDSVLGSLIGRVLQG</sequence>
<evidence type="ECO:0000259" key="8">
    <source>
        <dbReference type="Pfam" id="PF22692"/>
    </source>
</evidence>
<accession>A0A0J1B9F7</accession>
<evidence type="ECO:0000256" key="3">
    <source>
        <dbReference type="ARBA" id="ARBA00023143"/>
    </source>
</evidence>
<dbReference type="SUPFAM" id="SSF117143">
    <property type="entry name" value="Flagellar hook protein flgE"/>
    <property type="match status" value="1"/>
</dbReference>
<dbReference type="InterPro" id="IPR053967">
    <property type="entry name" value="LlgE_F_G-like_D1"/>
</dbReference>
<keyword evidence="9" id="KW-0966">Cell projection</keyword>
<dbReference type="PATRIC" id="fig|595434.4.peg.4629"/>
<evidence type="ECO:0000259" key="6">
    <source>
        <dbReference type="Pfam" id="PF00460"/>
    </source>
</evidence>
<dbReference type="OrthoDB" id="9804559at2"/>
<evidence type="ECO:0000256" key="2">
    <source>
        <dbReference type="ARBA" id="ARBA00009677"/>
    </source>
</evidence>
<feature type="compositionally biased region" description="Polar residues" evidence="5">
    <location>
        <begin position="1"/>
        <end position="11"/>
    </location>
</feature>
<dbReference type="GO" id="GO:0071978">
    <property type="term" value="P:bacterial-type flagellum-dependent swarming motility"/>
    <property type="evidence" value="ECO:0007669"/>
    <property type="project" value="TreeGrafter"/>
</dbReference>
<dbReference type="AlphaFoldDB" id="A0A0J1B9F7"/>
<name>A0A0J1B9F7_RHOIS</name>
<dbReference type="GO" id="GO:0009425">
    <property type="term" value="C:bacterial-type flagellum basal body"/>
    <property type="evidence" value="ECO:0007669"/>
    <property type="project" value="UniProtKB-SubCell"/>
</dbReference>
<dbReference type="InterPro" id="IPR020013">
    <property type="entry name" value="Flagellar_FlgE/F/G"/>
</dbReference>
<dbReference type="PANTHER" id="PTHR30435">
    <property type="entry name" value="FLAGELLAR PROTEIN"/>
    <property type="match status" value="1"/>
</dbReference>
<feature type="domain" description="Flagellar basal-body/hook protein C-terminal" evidence="7">
    <location>
        <begin position="225"/>
        <end position="267"/>
    </location>
</feature>
<evidence type="ECO:0000256" key="1">
    <source>
        <dbReference type="ARBA" id="ARBA00004117"/>
    </source>
</evidence>
<evidence type="ECO:0000256" key="4">
    <source>
        <dbReference type="RuleBase" id="RU362116"/>
    </source>
</evidence>
<dbReference type="Pfam" id="PF00460">
    <property type="entry name" value="Flg_bb_rod"/>
    <property type="match status" value="1"/>
</dbReference>
<keyword evidence="9" id="KW-0282">Flagellum</keyword>
<keyword evidence="10" id="KW-1185">Reference proteome</keyword>
<keyword evidence="3 4" id="KW-0975">Bacterial flagellum</keyword>
<dbReference type="Pfam" id="PF22692">
    <property type="entry name" value="LlgE_F_G_D1"/>
    <property type="match status" value="1"/>
</dbReference>
<reference evidence="9" key="1">
    <citation type="submission" date="2015-05" db="EMBL/GenBank/DDBJ databases">
        <title>Permanent draft genome of Rhodopirellula islandicus K833.</title>
        <authorList>
            <person name="Kizina J."/>
            <person name="Richter M."/>
            <person name="Glockner F.O."/>
            <person name="Harder J."/>
        </authorList>
    </citation>
    <scope>NUCLEOTIDE SEQUENCE [LARGE SCALE GENOMIC DNA]</scope>
    <source>
        <strain evidence="9">K833</strain>
    </source>
</reference>
<feature type="region of interest" description="Disordered" evidence="5">
    <location>
        <begin position="1"/>
        <end position="24"/>
    </location>
</feature>
<evidence type="ECO:0000259" key="7">
    <source>
        <dbReference type="Pfam" id="PF06429"/>
    </source>
</evidence>